<keyword evidence="2" id="KW-1185">Reference proteome</keyword>
<evidence type="ECO:0000313" key="2">
    <source>
        <dbReference type="Proteomes" id="UP000887013"/>
    </source>
</evidence>
<comment type="caution">
    <text evidence="1">The sequence shown here is derived from an EMBL/GenBank/DDBJ whole genome shotgun (WGS) entry which is preliminary data.</text>
</comment>
<accession>A0A8X6IH09</accession>
<gene>
    <name evidence="1" type="ORF">NPIL_498171</name>
</gene>
<protein>
    <submittedName>
        <fullName evidence="1">Uncharacterized protein</fullName>
    </submittedName>
</protein>
<sequence>MHQGSDTLHCNSIAFQSPKVLHHRSERGVDKFFLDRWIGRCRGKKLLHFLVVELHLSKIAQRKPFCRKVGKTVLGTNPRQRQSFEWSSKCSAWRQGWDNRYLVQTRSAGTTKGHRVQNSSGTSWVPIIQLEQWQLVDEHGNAGHLVGHTHIHFSQSKNKESFYNIHVIVYENHSLVRDFQSSIEISEQFLQNFVPLDRIGIIPIFHPGLALEIIQMRFLLKPGR</sequence>
<reference evidence="1" key="1">
    <citation type="submission" date="2020-08" db="EMBL/GenBank/DDBJ databases">
        <title>Multicomponent nature underlies the extraordinary mechanical properties of spider dragline silk.</title>
        <authorList>
            <person name="Kono N."/>
            <person name="Nakamura H."/>
            <person name="Mori M."/>
            <person name="Yoshida Y."/>
            <person name="Ohtoshi R."/>
            <person name="Malay A.D."/>
            <person name="Moran D.A.P."/>
            <person name="Tomita M."/>
            <person name="Numata K."/>
            <person name="Arakawa K."/>
        </authorList>
    </citation>
    <scope>NUCLEOTIDE SEQUENCE</scope>
</reference>
<organism evidence="1 2">
    <name type="scientific">Nephila pilipes</name>
    <name type="common">Giant wood spider</name>
    <name type="synonym">Nephila maculata</name>
    <dbReference type="NCBI Taxonomy" id="299642"/>
    <lineage>
        <taxon>Eukaryota</taxon>
        <taxon>Metazoa</taxon>
        <taxon>Ecdysozoa</taxon>
        <taxon>Arthropoda</taxon>
        <taxon>Chelicerata</taxon>
        <taxon>Arachnida</taxon>
        <taxon>Araneae</taxon>
        <taxon>Araneomorphae</taxon>
        <taxon>Entelegynae</taxon>
        <taxon>Araneoidea</taxon>
        <taxon>Nephilidae</taxon>
        <taxon>Nephila</taxon>
    </lineage>
</organism>
<dbReference type="Proteomes" id="UP000887013">
    <property type="component" value="Unassembled WGS sequence"/>
</dbReference>
<name>A0A8X6IH09_NEPPI</name>
<evidence type="ECO:0000313" key="1">
    <source>
        <dbReference type="EMBL" id="GFS44571.1"/>
    </source>
</evidence>
<dbReference type="EMBL" id="BMAW01044437">
    <property type="protein sequence ID" value="GFS44571.1"/>
    <property type="molecule type" value="Genomic_DNA"/>
</dbReference>
<dbReference type="AlphaFoldDB" id="A0A8X6IH09"/>
<proteinExistence type="predicted"/>